<name>I8U4I8_9FIRM</name>
<dbReference type="Gene3D" id="1.10.1660.10">
    <property type="match status" value="1"/>
</dbReference>
<dbReference type="SUPFAM" id="SSF46955">
    <property type="entry name" value="Putative DNA-binding domain"/>
    <property type="match status" value="1"/>
</dbReference>
<evidence type="ECO:0000313" key="3">
    <source>
        <dbReference type="EMBL" id="AJQ29363.1"/>
    </source>
</evidence>
<evidence type="ECO:0000259" key="2">
    <source>
        <dbReference type="PROSITE" id="PS50937"/>
    </source>
</evidence>
<dbReference type="OrthoDB" id="9773308at2"/>
<dbReference type="RefSeq" id="WP_007953209.1">
    <property type="nucleotide sequence ID" value="NZ_CP010978.1"/>
</dbReference>
<dbReference type="PROSITE" id="PS50937">
    <property type="entry name" value="HTH_MERR_2"/>
    <property type="match status" value="1"/>
</dbReference>
<dbReference type="GO" id="GO:0003700">
    <property type="term" value="F:DNA-binding transcription factor activity"/>
    <property type="evidence" value="ECO:0007669"/>
    <property type="project" value="InterPro"/>
</dbReference>
<gene>
    <name evidence="3" type="ORF">JBW_04026</name>
</gene>
<protein>
    <submittedName>
        <fullName evidence="3">Transcriptional regulator, MerR family</fullName>
    </submittedName>
</protein>
<proteinExistence type="predicted"/>
<dbReference type="PANTHER" id="PTHR30204">
    <property type="entry name" value="REDOX-CYCLING DRUG-SENSING TRANSCRIPTIONAL ACTIVATOR SOXR"/>
    <property type="match status" value="1"/>
</dbReference>
<keyword evidence="1" id="KW-0238">DNA-binding</keyword>
<dbReference type="Proteomes" id="UP000005361">
    <property type="component" value="Chromosome"/>
</dbReference>
<feature type="domain" description="HTH merR-type" evidence="2">
    <location>
        <begin position="1"/>
        <end position="71"/>
    </location>
</feature>
<evidence type="ECO:0000313" key="4">
    <source>
        <dbReference type="Proteomes" id="UP000005361"/>
    </source>
</evidence>
<dbReference type="HOGENOM" id="CLU_060077_10_4_9"/>
<dbReference type="GO" id="GO:0003677">
    <property type="term" value="F:DNA binding"/>
    <property type="evidence" value="ECO:0007669"/>
    <property type="project" value="UniProtKB-KW"/>
</dbReference>
<dbReference type="EMBL" id="CP010978">
    <property type="protein sequence ID" value="AJQ29363.1"/>
    <property type="molecule type" value="Genomic_DNA"/>
</dbReference>
<dbReference type="PANTHER" id="PTHR30204:SF97">
    <property type="entry name" value="MERR FAMILY REGULATORY PROTEIN"/>
    <property type="match status" value="1"/>
</dbReference>
<dbReference type="Pfam" id="PF13411">
    <property type="entry name" value="MerR_1"/>
    <property type="match status" value="1"/>
</dbReference>
<dbReference type="SMART" id="SM00422">
    <property type="entry name" value="HTH_MERR"/>
    <property type="match status" value="1"/>
</dbReference>
<dbReference type="STRING" id="1192197.JBW_04026"/>
<organism evidence="3 4">
    <name type="scientific">Pelosinus fermentans JBW45</name>
    <dbReference type="NCBI Taxonomy" id="1192197"/>
    <lineage>
        <taxon>Bacteria</taxon>
        <taxon>Bacillati</taxon>
        <taxon>Bacillota</taxon>
        <taxon>Negativicutes</taxon>
        <taxon>Selenomonadales</taxon>
        <taxon>Sporomusaceae</taxon>
        <taxon>Pelosinus</taxon>
    </lineage>
</organism>
<dbReference type="InterPro" id="IPR000551">
    <property type="entry name" value="MerR-type_HTH_dom"/>
</dbReference>
<accession>I8U4I8</accession>
<dbReference type="KEGG" id="pft:JBW_04026"/>
<dbReference type="InterPro" id="IPR047057">
    <property type="entry name" value="MerR_fam"/>
</dbReference>
<sequence length="80" mass="9425">MLSIGEFSKICSVTTRTLLHYDDIDLINPSHINQDTGYRFYDVSQVRQMLLINRLKSYHFSLEEIAEIISIHDKNYIFSI</sequence>
<evidence type="ECO:0000256" key="1">
    <source>
        <dbReference type="ARBA" id="ARBA00023125"/>
    </source>
</evidence>
<dbReference type="AlphaFoldDB" id="I8U4I8"/>
<dbReference type="InterPro" id="IPR009061">
    <property type="entry name" value="DNA-bd_dom_put_sf"/>
</dbReference>
<reference evidence="4" key="2">
    <citation type="submission" date="2015-02" db="EMBL/GenBank/DDBJ databases">
        <title>Complete Genome Sequence of Pelosinus fermentans JBW45.</title>
        <authorList>
            <person name="De Leon K.B."/>
            <person name="Utturkar S.M."/>
            <person name="Camilleri L.B."/>
            <person name="Arkin A.P."/>
            <person name="Fields M.W."/>
            <person name="Brown S.D."/>
            <person name="Wall J.D."/>
        </authorList>
    </citation>
    <scope>NUCLEOTIDE SEQUENCE [LARGE SCALE GENOMIC DNA]</scope>
    <source>
        <strain evidence="4">JBW45</strain>
    </source>
</reference>
<reference evidence="3 4" key="1">
    <citation type="journal article" date="2015" name="Genome Announc.">
        <title>Complete Genome Sequence of Pelosinus fermentans JBW45, a Member of a Remarkably Competitive Group of Negativicutes in the Firmicutes Phylum.</title>
        <authorList>
            <person name="De Leon K.B."/>
            <person name="Utturkar S.M."/>
            <person name="Camilleri L.B."/>
            <person name="Elias D.A."/>
            <person name="Arkin A.P."/>
            <person name="Fields M.W."/>
            <person name="Brown S.D."/>
            <person name="Wall J.D."/>
        </authorList>
    </citation>
    <scope>NUCLEOTIDE SEQUENCE [LARGE SCALE GENOMIC DNA]</scope>
    <source>
        <strain evidence="3 4">JBW45</strain>
    </source>
</reference>